<proteinExistence type="predicted"/>
<name>A0A4S8KJB5_DENBC</name>
<dbReference type="EMBL" id="ML181984">
    <property type="protein sequence ID" value="THU75519.1"/>
    <property type="molecule type" value="Genomic_DNA"/>
</dbReference>
<keyword evidence="2" id="KW-1185">Reference proteome</keyword>
<sequence length="83" mass="9341">LVGELEEVQHICVLANLLGVNNHSVLAILFSETGLLPVRYRRLQLALSYLEYLIQLPHHQYAYAAFHRSVPYTIIVSHAGSVT</sequence>
<feature type="non-terminal residue" evidence="1">
    <location>
        <position position="1"/>
    </location>
</feature>
<evidence type="ECO:0000313" key="1">
    <source>
        <dbReference type="EMBL" id="THU75519.1"/>
    </source>
</evidence>
<evidence type="ECO:0000313" key="2">
    <source>
        <dbReference type="Proteomes" id="UP000297245"/>
    </source>
</evidence>
<accession>A0A4S8KJB5</accession>
<dbReference type="OrthoDB" id="3065006at2759"/>
<reference evidence="1 2" key="1">
    <citation type="journal article" date="2019" name="Nat. Ecol. Evol.">
        <title>Megaphylogeny resolves global patterns of mushroom evolution.</title>
        <authorList>
            <person name="Varga T."/>
            <person name="Krizsan K."/>
            <person name="Foldi C."/>
            <person name="Dima B."/>
            <person name="Sanchez-Garcia M."/>
            <person name="Sanchez-Ramirez S."/>
            <person name="Szollosi G.J."/>
            <person name="Szarkandi J.G."/>
            <person name="Papp V."/>
            <person name="Albert L."/>
            <person name="Andreopoulos W."/>
            <person name="Angelini C."/>
            <person name="Antonin V."/>
            <person name="Barry K.W."/>
            <person name="Bougher N.L."/>
            <person name="Buchanan P."/>
            <person name="Buyck B."/>
            <person name="Bense V."/>
            <person name="Catcheside P."/>
            <person name="Chovatia M."/>
            <person name="Cooper J."/>
            <person name="Damon W."/>
            <person name="Desjardin D."/>
            <person name="Finy P."/>
            <person name="Geml J."/>
            <person name="Haridas S."/>
            <person name="Hughes K."/>
            <person name="Justo A."/>
            <person name="Karasinski D."/>
            <person name="Kautmanova I."/>
            <person name="Kiss B."/>
            <person name="Kocsube S."/>
            <person name="Kotiranta H."/>
            <person name="LaButti K.M."/>
            <person name="Lechner B.E."/>
            <person name="Liimatainen K."/>
            <person name="Lipzen A."/>
            <person name="Lukacs Z."/>
            <person name="Mihaltcheva S."/>
            <person name="Morgado L.N."/>
            <person name="Niskanen T."/>
            <person name="Noordeloos M.E."/>
            <person name="Ohm R.A."/>
            <person name="Ortiz-Santana B."/>
            <person name="Ovrebo C."/>
            <person name="Racz N."/>
            <person name="Riley R."/>
            <person name="Savchenko A."/>
            <person name="Shiryaev A."/>
            <person name="Soop K."/>
            <person name="Spirin V."/>
            <person name="Szebenyi C."/>
            <person name="Tomsovsky M."/>
            <person name="Tulloss R.E."/>
            <person name="Uehling J."/>
            <person name="Grigoriev I.V."/>
            <person name="Vagvolgyi C."/>
            <person name="Papp T."/>
            <person name="Martin F.M."/>
            <person name="Miettinen O."/>
            <person name="Hibbett D.S."/>
            <person name="Nagy L.G."/>
        </authorList>
    </citation>
    <scope>NUCLEOTIDE SEQUENCE [LARGE SCALE GENOMIC DNA]</scope>
    <source>
        <strain evidence="1 2">CBS 962.96</strain>
    </source>
</reference>
<organism evidence="1 2">
    <name type="scientific">Dendrothele bispora (strain CBS 962.96)</name>
    <dbReference type="NCBI Taxonomy" id="1314807"/>
    <lineage>
        <taxon>Eukaryota</taxon>
        <taxon>Fungi</taxon>
        <taxon>Dikarya</taxon>
        <taxon>Basidiomycota</taxon>
        <taxon>Agaricomycotina</taxon>
        <taxon>Agaricomycetes</taxon>
        <taxon>Agaricomycetidae</taxon>
        <taxon>Agaricales</taxon>
        <taxon>Agaricales incertae sedis</taxon>
        <taxon>Dendrothele</taxon>
    </lineage>
</organism>
<dbReference type="Proteomes" id="UP000297245">
    <property type="component" value="Unassembled WGS sequence"/>
</dbReference>
<protein>
    <submittedName>
        <fullName evidence="1">Uncharacterized protein</fullName>
    </submittedName>
</protein>
<gene>
    <name evidence="1" type="ORF">K435DRAFT_910835</name>
</gene>
<dbReference type="AlphaFoldDB" id="A0A4S8KJB5"/>